<feature type="compositionally biased region" description="Pro residues" evidence="24">
    <location>
        <begin position="948"/>
        <end position="965"/>
    </location>
</feature>
<keyword evidence="9" id="KW-0963">Cytoplasm</keyword>
<reference evidence="28" key="3">
    <citation type="submission" date="2025-09" db="UniProtKB">
        <authorList>
            <consortium name="Ensembl"/>
        </authorList>
    </citation>
    <scope>IDENTIFICATION</scope>
</reference>
<organism evidence="28 29">
    <name type="scientific">Amphiprion percula</name>
    <name type="common">Orange clownfish</name>
    <name type="synonym">Lutjanus percula</name>
    <dbReference type="NCBI Taxonomy" id="161767"/>
    <lineage>
        <taxon>Eukaryota</taxon>
        <taxon>Metazoa</taxon>
        <taxon>Chordata</taxon>
        <taxon>Craniata</taxon>
        <taxon>Vertebrata</taxon>
        <taxon>Euteleostomi</taxon>
        <taxon>Actinopterygii</taxon>
        <taxon>Neopterygii</taxon>
        <taxon>Teleostei</taxon>
        <taxon>Neoteleostei</taxon>
        <taxon>Acanthomorphata</taxon>
        <taxon>Ovalentaria</taxon>
        <taxon>Pomacentridae</taxon>
        <taxon>Amphiprion</taxon>
    </lineage>
</organism>
<dbReference type="GO" id="GO:0007165">
    <property type="term" value="P:signal transduction"/>
    <property type="evidence" value="ECO:0007669"/>
    <property type="project" value="InterPro"/>
</dbReference>
<dbReference type="SUPFAM" id="SSF48350">
    <property type="entry name" value="GTPase activation domain, GAP"/>
    <property type="match status" value="1"/>
</dbReference>
<evidence type="ECO:0000313" key="29">
    <source>
        <dbReference type="Proteomes" id="UP000265080"/>
    </source>
</evidence>
<evidence type="ECO:0000256" key="22">
    <source>
        <dbReference type="PROSITE-ProRule" id="PRU01077"/>
    </source>
</evidence>
<feature type="domain" description="Rho-GAP" evidence="26">
    <location>
        <begin position="478"/>
        <end position="662"/>
    </location>
</feature>
<evidence type="ECO:0000256" key="16">
    <source>
        <dbReference type="ARBA" id="ARBA00023273"/>
    </source>
</evidence>
<dbReference type="GO" id="GO:0030027">
    <property type="term" value="C:lamellipodium"/>
    <property type="evidence" value="ECO:0007669"/>
    <property type="project" value="UniProtKB-SubCell"/>
</dbReference>
<dbReference type="GO" id="GO:0045335">
    <property type="term" value="C:phagocytic vesicle"/>
    <property type="evidence" value="ECO:0007669"/>
    <property type="project" value="UniProtKB-SubCell"/>
</dbReference>
<dbReference type="Pfam" id="PF00018">
    <property type="entry name" value="SH3_1"/>
    <property type="match status" value="1"/>
</dbReference>
<keyword evidence="11" id="KW-0770">Synapse</keyword>
<dbReference type="OMA" id="LENDEVW"/>
<dbReference type="STRING" id="161767.ENSAPEP00000027185"/>
<dbReference type="CDD" id="cd04383">
    <property type="entry name" value="RhoGAP_srGAP"/>
    <property type="match status" value="1"/>
</dbReference>
<dbReference type="SUPFAM" id="SSF103657">
    <property type="entry name" value="BAR/IMD domain-like"/>
    <property type="match status" value="1"/>
</dbReference>
<dbReference type="FunFam" id="1.10.555.10:FF:000010">
    <property type="entry name" value="SLIT-ROBO Rho GTPase-activating protein 1 isoform 2"/>
    <property type="match status" value="1"/>
</dbReference>
<dbReference type="Gene3D" id="1.10.555.10">
    <property type="entry name" value="Rho GTPase activation protein"/>
    <property type="match status" value="1"/>
</dbReference>
<keyword evidence="17" id="KW-0968">Cytoplasmic vesicle</keyword>
<sequence length="1015" mass="114595">MVLFVFVQQLGSNSYVRTQLVEQQRCLEQQTEMRVQLLQDLQDFFRKKAEIETEYSRNLEKLAERFMAKTRSTKDHQQYKKDQNLLSPVNCWYLLLNQVRRESKDHATLSDLYLNNVITRLTHISEDSARLLKRSKEIIFQLQEDLMKLLNELYTVMKTYHMYHAETINAETKLREAERQEGRVKGVSGSGGGVEPVFGLRIEERHQRRNAARKMEKMREKRKAKYSENKLKALKARNEYLLTLEATNASVFKYYIHDLPDIIDCCDLGYHSSLSRSLRTYLSAELSLEASRRAGLEVLEGAVEGLDPARDRQRLLGLYPTAFCPPQRFSFQAHMGDAVSITPQVQAELTLRLTQLQTRLASLKIENEEVKKTWGATLTTLQDMTVLDDYDVSQSFTHSPSSESVKSSVSDGYLNKPSLAKRRANQQETELFYFTKFREYLEGSNLISKLQAKHDILKKALAEGKTSHLLRGRKNSHSKHQDSTKAIPLLVESCIRYINLHGLQHQGIFRVSGSQVEVNDIKNSFERGNDPLIDEESNHDINSVAGVLKLYFRGLENPLFPKDRFNDLISCVRIENMYERAQCIRKILLGVPRATLVVMRYLFAFLNHLSQYSDENMMDAGNLAIVFGPTLLPTPDTLDQVACQAHVNEVIKTVILNHDNIFPDTKELPGPSIRTSYLIKGEAVEAVARFDYVGRSGRELSFKKGASLQLFQRASHDWWEGRHNGSIGLVPHQYIVVKDRADAMSDTLSQKADSDGGSSSTDDKRSRSELSSPTDIRPPDTYNSHRRKRTDGLFRRPLCRSNDNHGNGNVMERSSPPVTGHFSPRELLLGRGQGLTPPLDSPERRRRSAAVTMTVSRHDSLRRPEDTPIRRSSSGQHGFNDNHRSRAMDPDTLAQDIEESVTVALGELRQLERQGCRPAPDVVLDTLEQVKNGPVTACSSDPLSPLSPISPLPGPPPGPPRPTNPSPDALGSFKPVADARIGAPLRPPALRPKPMVPPKSSTPPLPPPLDKSCTM</sequence>
<evidence type="ECO:0000256" key="2">
    <source>
        <dbReference type="ARBA" id="ARBA00004262"/>
    </source>
</evidence>
<keyword evidence="14" id="KW-0539">Nucleus</keyword>
<dbReference type="InterPro" id="IPR027267">
    <property type="entry name" value="AH/BAR_dom_sf"/>
</dbReference>
<reference evidence="28" key="2">
    <citation type="submission" date="2025-08" db="UniProtKB">
        <authorList>
            <consortium name="Ensembl"/>
        </authorList>
    </citation>
    <scope>IDENTIFICATION</scope>
</reference>
<comment type="subcellular location">
    <subcellularLocation>
        <location evidence="5">Cell projection</location>
        <location evidence="5">Dendritic spine</location>
    </subcellularLocation>
    <subcellularLocation>
        <location evidence="3">Cell projection</location>
        <location evidence="3">Lamellipodium</location>
    </subcellularLocation>
    <subcellularLocation>
        <location evidence="4">Cytoplasm</location>
        <location evidence="4">Cytosol</location>
    </subcellularLocation>
    <subcellularLocation>
        <location evidence="2">Cytoplasmic vesicle</location>
        <location evidence="2">Phagosome</location>
    </subcellularLocation>
    <subcellularLocation>
        <location evidence="1">Nucleus</location>
    </subcellularLocation>
    <subcellularLocation>
        <location evidence="18">Postsynaptic cell membrane</location>
    </subcellularLocation>
    <subcellularLocation>
        <location evidence="19">Postsynaptic density</location>
    </subcellularLocation>
</comment>
<dbReference type="SMART" id="SM00324">
    <property type="entry name" value="RhoGAP"/>
    <property type="match status" value="1"/>
</dbReference>
<dbReference type="Gene3D" id="2.30.30.40">
    <property type="entry name" value="SH3 Domains"/>
    <property type="match status" value="1"/>
</dbReference>
<evidence type="ECO:0000256" key="21">
    <source>
        <dbReference type="PROSITE-ProRule" id="PRU00192"/>
    </source>
</evidence>
<dbReference type="Ensembl" id="ENSAPET00000027909.1">
    <property type="protein sequence ID" value="ENSAPEP00000027185.1"/>
    <property type="gene ID" value="ENSAPEG00000019261.1"/>
</dbReference>
<dbReference type="PANTHER" id="PTHR14166">
    <property type="entry name" value="SLIT-ROBO RHO GTPASE ACTIVATING PROTEIN"/>
    <property type="match status" value="1"/>
</dbReference>
<evidence type="ECO:0000256" key="12">
    <source>
        <dbReference type="ARBA" id="ARBA00023054"/>
    </source>
</evidence>
<dbReference type="InterPro" id="IPR001060">
    <property type="entry name" value="FCH_dom"/>
</dbReference>
<evidence type="ECO:0000256" key="1">
    <source>
        <dbReference type="ARBA" id="ARBA00004123"/>
    </source>
</evidence>
<accession>A0A3P8TMA3</accession>
<dbReference type="PROSITE" id="PS50238">
    <property type="entry name" value="RHOGAP"/>
    <property type="match status" value="1"/>
</dbReference>
<evidence type="ECO:0000256" key="7">
    <source>
        <dbReference type="ARBA" id="ARBA00022468"/>
    </source>
</evidence>
<evidence type="ECO:0000256" key="4">
    <source>
        <dbReference type="ARBA" id="ARBA00004514"/>
    </source>
</evidence>
<dbReference type="PROSITE" id="PS50002">
    <property type="entry name" value="SH3"/>
    <property type="match status" value="1"/>
</dbReference>
<feature type="compositionally biased region" description="Basic and acidic residues" evidence="24">
    <location>
        <begin position="856"/>
        <end position="869"/>
    </location>
</feature>
<reference evidence="28 29" key="1">
    <citation type="submission" date="2018-03" db="EMBL/GenBank/DDBJ databases">
        <title>Finding Nemo's genes: A chromosome-scale reference assembly of the genome of the orange clownfish Amphiprion percula.</title>
        <authorList>
            <person name="Lehmann R."/>
        </authorList>
    </citation>
    <scope>NUCLEOTIDE SEQUENCE</scope>
</reference>
<keyword evidence="12 22" id="KW-0175">Coiled coil</keyword>
<dbReference type="Proteomes" id="UP000265080">
    <property type="component" value="Chromosome 21"/>
</dbReference>
<feature type="coiled-coil region" evidence="23">
    <location>
        <begin position="346"/>
        <end position="373"/>
    </location>
</feature>
<dbReference type="Pfam" id="PF00611">
    <property type="entry name" value="FCH"/>
    <property type="match status" value="1"/>
</dbReference>
<dbReference type="SUPFAM" id="SSF50044">
    <property type="entry name" value="SH3-domain"/>
    <property type="match status" value="1"/>
</dbReference>
<evidence type="ECO:0000256" key="9">
    <source>
        <dbReference type="ARBA" id="ARBA00022490"/>
    </source>
</evidence>
<dbReference type="FunFam" id="2.30.30.40:FF:000266">
    <property type="entry name" value="SLIT-ROBO Rho GTPase-activating protein 2"/>
    <property type="match status" value="1"/>
</dbReference>
<dbReference type="Gene3D" id="1.20.1270.60">
    <property type="entry name" value="Arfaptin homology (AH) domain/BAR domain"/>
    <property type="match status" value="1"/>
</dbReference>
<evidence type="ECO:0000256" key="6">
    <source>
        <dbReference type="ARBA" id="ARBA00022443"/>
    </source>
</evidence>
<dbReference type="GO" id="GO:0014069">
    <property type="term" value="C:postsynaptic density"/>
    <property type="evidence" value="ECO:0007669"/>
    <property type="project" value="UniProtKB-SubCell"/>
</dbReference>
<dbReference type="InterPro" id="IPR000198">
    <property type="entry name" value="RhoGAP_dom"/>
</dbReference>
<evidence type="ECO:0000256" key="24">
    <source>
        <dbReference type="SAM" id="MobiDB-lite"/>
    </source>
</evidence>
<evidence type="ECO:0000256" key="11">
    <source>
        <dbReference type="ARBA" id="ARBA00023018"/>
    </source>
</evidence>
<keyword evidence="7" id="KW-0343">GTPase activation</keyword>
<evidence type="ECO:0000256" key="13">
    <source>
        <dbReference type="ARBA" id="ARBA00023136"/>
    </source>
</evidence>
<feature type="region of interest" description="Disordered" evidence="24">
    <location>
        <begin position="746"/>
        <end position="887"/>
    </location>
</feature>
<dbReference type="InterPro" id="IPR008936">
    <property type="entry name" value="Rho_GTPase_activation_prot"/>
</dbReference>
<dbReference type="GO" id="GO:0005829">
    <property type="term" value="C:cytosol"/>
    <property type="evidence" value="ECO:0007669"/>
    <property type="project" value="UniProtKB-SubCell"/>
</dbReference>
<keyword evidence="13" id="KW-0472">Membrane</keyword>
<evidence type="ECO:0000256" key="8">
    <source>
        <dbReference type="ARBA" id="ARBA00022475"/>
    </source>
</evidence>
<evidence type="ECO:0000259" key="25">
    <source>
        <dbReference type="PROSITE" id="PS50002"/>
    </source>
</evidence>
<dbReference type="SMART" id="SM00055">
    <property type="entry name" value="FCH"/>
    <property type="match status" value="1"/>
</dbReference>
<evidence type="ECO:0000256" key="18">
    <source>
        <dbReference type="ARBA" id="ARBA00034100"/>
    </source>
</evidence>
<keyword evidence="16" id="KW-0966">Cell projection</keyword>
<feature type="domain" description="F-BAR" evidence="27">
    <location>
        <begin position="8"/>
        <end position="311"/>
    </location>
</feature>
<evidence type="ECO:0000256" key="5">
    <source>
        <dbReference type="ARBA" id="ARBA00004552"/>
    </source>
</evidence>
<feature type="domain" description="SH3" evidence="25">
    <location>
        <begin position="681"/>
        <end position="740"/>
    </location>
</feature>
<dbReference type="SMART" id="SM00326">
    <property type="entry name" value="SH3"/>
    <property type="match status" value="1"/>
</dbReference>
<keyword evidence="8" id="KW-1003">Cell membrane</keyword>
<dbReference type="GO" id="GO:0005634">
    <property type="term" value="C:nucleus"/>
    <property type="evidence" value="ECO:0007669"/>
    <property type="project" value="UniProtKB-SubCell"/>
</dbReference>
<protein>
    <recommendedName>
        <fullName evidence="20">SLIT-ROBO Rho GTPase-activating protein 2</fullName>
    </recommendedName>
</protein>
<evidence type="ECO:0000256" key="10">
    <source>
        <dbReference type="ARBA" id="ARBA00022902"/>
    </source>
</evidence>
<keyword evidence="15" id="KW-0628">Postsynaptic cell membrane</keyword>
<keyword evidence="29" id="KW-1185">Reference proteome</keyword>
<dbReference type="GO" id="GO:0045211">
    <property type="term" value="C:postsynaptic membrane"/>
    <property type="evidence" value="ECO:0007669"/>
    <property type="project" value="UniProtKB-SubCell"/>
</dbReference>
<evidence type="ECO:0000256" key="19">
    <source>
        <dbReference type="ARBA" id="ARBA00034105"/>
    </source>
</evidence>
<keyword evidence="6 21" id="KW-0728">SH3 domain</keyword>
<evidence type="ECO:0000256" key="20">
    <source>
        <dbReference type="ARBA" id="ARBA00073507"/>
    </source>
</evidence>
<evidence type="ECO:0000259" key="27">
    <source>
        <dbReference type="PROSITE" id="PS51741"/>
    </source>
</evidence>
<dbReference type="FunFam" id="1.20.1270.60:FF:000006">
    <property type="entry name" value="SLIT-ROBO Rho GTPase-activating protein 1 isoform 2"/>
    <property type="match status" value="1"/>
</dbReference>
<evidence type="ECO:0000256" key="15">
    <source>
        <dbReference type="ARBA" id="ARBA00023257"/>
    </source>
</evidence>
<feature type="compositionally biased region" description="Polar residues" evidence="24">
    <location>
        <begin position="870"/>
        <end position="879"/>
    </location>
</feature>
<dbReference type="GO" id="GO:0043197">
    <property type="term" value="C:dendritic spine"/>
    <property type="evidence" value="ECO:0007669"/>
    <property type="project" value="UniProtKB-SubCell"/>
</dbReference>
<evidence type="ECO:0000259" key="26">
    <source>
        <dbReference type="PROSITE" id="PS50238"/>
    </source>
</evidence>
<proteinExistence type="predicted"/>
<evidence type="ECO:0000313" key="28">
    <source>
        <dbReference type="Ensembl" id="ENSAPEP00000027185.1"/>
    </source>
</evidence>
<dbReference type="AlphaFoldDB" id="A0A3P8TMA3"/>
<evidence type="ECO:0000256" key="23">
    <source>
        <dbReference type="SAM" id="Coils"/>
    </source>
</evidence>
<dbReference type="InterPro" id="IPR001452">
    <property type="entry name" value="SH3_domain"/>
</dbReference>
<keyword evidence="10" id="KW-0524">Neurogenesis</keyword>
<dbReference type="InterPro" id="IPR051627">
    <property type="entry name" value="SLIT-ROBO_RhoGAP"/>
</dbReference>
<feature type="region of interest" description="Disordered" evidence="24">
    <location>
        <begin position="934"/>
        <end position="1015"/>
    </location>
</feature>
<dbReference type="InterPro" id="IPR031160">
    <property type="entry name" value="F_BAR_dom"/>
</dbReference>
<evidence type="ECO:0000256" key="17">
    <source>
        <dbReference type="ARBA" id="ARBA00023329"/>
    </source>
</evidence>
<dbReference type="InterPro" id="IPR036028">
    <property type="entry name" value="SH3-like_dom_sf"/>
</dbReference>
<dbReference type="PROSITE" id="PS51741">
    <property type="entry name" value="F_BAR"/>
    <property type="match status" value="1"/>
</dbReference>
<dbReference type="Pfam" id="PF00620">
    <property type="entry name" value="RhoGAP"/>
    <property type="match status" value="1"/>
</dbReference>
<dbReference type="GO" id="GO:0005096">
    <property type="term" value="F:GTPase activator activity"/>
    <property type="evidence" value="ECO:0007669"/>
    <property type="project" value="UniProtKB-KW"/>
</dbReference>
<dbReference type="GO" id="GO:0007399">
    <property type="term" value="P:nervous system development"/>
    <property type="evidence" value="ECO:0007669"/>
    <property type="project" value="UniProtKB-KW"/>
</dbReference>
<evidence type="ECO:0000256" key="3">
    <source>
        <dbReference type="ARBA" id="ARBA00004510"/>
    </source>
</evidence>
<feature type="compositionally biased region" description="Pro residues" evidence="24">
    <location>
        <begin position="985"/>
        <end position="1009"/>
    </location>
</feature>
<evidence type="ECO:0000256" key="14">
    <source>
        <dbReference type="ARBA" id="ARBA00023242"/>
    </source>
</evidence>
<dbReference type="GeneTree" id="ENSGT00950000182824"/>
<name>A0A3P8TMA3_AMPPE</name>